<evidence type="ECO:0000313" key="1">
    <source>
        <dbReference type="EMBL" id="AGM11495.1"/>
    </source>
</evidence>
<keyword evidence="2" id="KW-1185">Reference proteome</keyword>
<protein>
    <submittedName>
        <fullName evidence="1">Uncharacterized protein</fullName>
    </submittedName>
</protein>
<name>R4T9A7_9CAUD</name>
<proteinExistence type="predicted"/>
<sequence length="102" mass="11856">MVKINLDDYDKAAEFGPVTKFEQTVRTPGWPDDEAECRKVMYEAGHYFKVARISTLGWGVTEYNENGRPIRRSSSENLGYFDNEEDAHAQAREWVEEYVSEQ</sequence>
<dbReference type="RefSeq" id="YP_008059373.1">
    <property type="nucleotide sequence ID" value="NC_021328.1"/>
</dbReference>
<dbReference type="Proteomes" id="UP000202786">
    <property type="component" value="Segment"/>
</dbReference>
<gene>
    <name evidence="1" type="primary">198</name>
    <name evidence="1" type="ORF">HGTV1_198</name>
</gene>
<reference evidence="1 2" key="1">
    <citation type="submission" date="2012-12" db="EMBL/GenBank/DDBJ databases">
        <authorList>
            <person name="Sencilo A."/>
            <person name="Jacobs-Sera D."/>
            <person name="Russell D.A."/>
            <person name="Ko C."/>
            <person name="Atanasova N."/>
            <person name="Osterlund E."/>
            <person name="Oksanen H.M."/>
            <person name="Bamford D.H."/>
            <person name="Hatfull G.F."/>
            <person name="Roine E."/>
            <person name="Hendrix R.W."/>
        </authorList>
    </citation>
    <scope>NUCLEOTIDE SEQUENCE [LARGE SCALE GENOMIC DNA]</scope>
</reference>
<accession>R4T9A7</accession>
<dbReference type="GeneID" id="16193873"/>
<evidence type="ECO:0000313" key="2">
    <source>
        <dbReference type="Proteomes" id="UP000202786"/>
    </source>
</evidence>
<organism evidence="1 2">
    <name type="scientific">Halogranum tailed virus 1</name>
    <dbReference type="NCBI Taxonomy" id="1273749"/>
    <lineage>
        <taxon>Viruses</taxon>
        <taxon>Duplodnaviria</taxon>
        <taxon>Heunggongvirae</taxon>
        <taxon>Uroviricota</taxon>
        <taxon>Caudoviricetes</taxon>
        <taxon>Thumleimavirales</taxon>
        <taxon>Halomagnusviridae</taxon>
        <taxon>Hagravirus</taxon>
        <taxon>Hagravirus capitaneum</taxon>
        <taxon>Hagravirus HGTV1</taxon>
    </lineage>
</organism>
<dbReference type="KEGG" id="vg:16193873"/>
<dbReference type="EMBL" id="KC292026">
    <property type="protein sequence ID" value="AGM11495.1"/>
    <property type="molecule type" value="Genomic_DNA"/>
</dbReference>